<evidence type="ECO:0000313" key="3">
    <source>
        <dbReference type="Proteomes" id="UP000193387"/>
    </source>
</evidence>
<dbReference type="AlphaFoldDB" id="A0AAJ3TUD3"/>
<sequence>MPRHREPVVRQPTKTLPALPRWWSRLLDGAYQWGSFDATVGRYDVRHYRLIVYPPGTTTADRRLARMWRGWPATGAALGLLAILLLGGAAAPPDTVLRYAVLTYISIGALLFLRAGPPRVHVRSLSAILLPGSADAGERRKYAEWTLVVSMLTQADRALSNGAISLVEREAVWWEAYDRLGRIARG</sequence>
<name>A0AAJ3TUD3_9MYCO</name>
<dbReference type="Pfam" id="PF20315">
    <property type="entry name" value="DUF6611"/>
    <property type="match status" value="1"/>
</dbReference>
<evidence type="ECO:0000313" key="2">
    <source>
        <dbReference type="EMBL" id="ORW70439.1"/>
    </source>
</evidence>
<gene>
    <name evidence="2" type="ORF">AWC23_17490</name>
</gene>
<proteinExistence type="predicted"/>
<dbReference type="EMBL" id="LQPR01000040">
    <property type="protein sequence ID" value="ORW70439.1"/>
    <property type="molecule type" value="Genomic_DNA"/>
</dbReference>
<keyword evidence="3" id="KW-1185">Reference proteome</keyword>
<dbReference type="Proteomes" id="UP000193387">
    <property type="component" value="Unassembled WGS sequence"/>
</dbReference>
<feature type="transmembrane region" description="Helical" evidence="1">
    <location>
        <begin position="71"/>
        <end position="90"/>
    </location>
</feature>
<reference evidence="2 3" key="1">
    <citation type="submission" date="2016-01" db="EMBL/GenBank/DDBJ databases">
        <title>The new phylogeny of the genus Mycobacterium.</title>
        <authorList>
            <person name="Tarcisio F."/>
            <person name="Conor M."/>
            <person name="Antonella G."/>
            <person name="Elisabetta G."/>
            <person name="Giulia F.S."/>
            <person name="Sara T."/>
            <person name="Anna F."/>
            <person name="Clotilde B."/>
            <person name="Roberto B."/>
            <person name="Veronica D.S."/>
            <person name="Fabio R."/>
            <person name="Monica P."/>
            <person name="Olivier J."/>
            <person name="Enrico T."/>
            <person name="Nicola S."/>
        </authorList>
    </citation>
    <scope>NUCLEOTIDE SEQUENCE [LARGE SCALE GENOMIC DNA]</scope>
    <source>
        <strain evidence="2 3">DSM 44616</strain>
    </source>
</reference>
<dbReference type="InterPro" id="IPR046719">
    <property type="entry name" value="DUF6611"/>
</dbReference>
<keyword evidence="1" id="KW-0472">Membrane</keyword>
<dbReference type="RefSeq" id="WP_085256658.1">
    <property type="nucleotide sequence ID" value="NZ_LQPR01000040.1"/>
</dbReference>
<organism evidence="2 3">
    <name type="scientific">Mycobacterium saskatchewanense</name>
    <dbReference type="NCBI Taxonomy" id="220927"/>
    <lineage>
        <taxon>Bacteria</taxon>
        <taxon>Bacillati</taxon>
        <taxon>Actinomycetota</taxon>
        <taxon>Actinomycetes</taxon>
        <taxon>Mycobacteriales</taxon>
        <taxon>Mycobacteriaceae</taxon>
        <taxon>Mycobacterium</taxon>
        <taxon>Mycobacterium simiae complex</taxon>
    </lineage>
</organism>
<keyword evidence="1" id="KW-0812">Transmembrane</keyword>
<accession>A0AAJ3TUD3</accession>
<protein>
    <submittedName>
        <fullName evidence="2">Uncharacterized protein</fullName>
    </submittedName>
</protein>
<feature type="transmembrane region" description="Helical" evidence="1">
    <location>
        <begin position="96"/>
        <end position="113"/>
    </location>
</feature>
<keyword evidence="1" id="KW-1133">Transmembrane helix</keyword>
<comment type="caution">
    <text evidence="2">The sequence shown here is derived from an EMBL/GenBank/DDBJ whole genome shotgun (WGS) entry which is preliminary data.</text>
</comment>
<evidence type="ECO:0000256" key="1">
    <source>
        <dbReference type="SAM" id="Phobius"/>
    </source>
</evidence>